<dbReference type="STRING" id="34060.B0181_02690"/>
<dbReference type="GO" id="GO:0005737">
    <property type="term" value="C:cytoplasm"/>
    <property type="evidence" value="ECO:0007669"/>
    <property type="project" value="TreeGrafter"/>
</dbReference>
<dbReference type="CDD" id="cd03112">
    <property type="entry name" value="CobW-like"/>
    <property type="match status" value="1"/>
</dbReference>
<sequence>MSIISKTPTTLITGFLGAGKTTLINALLAHKPTHERWAILVNEFGKIGIDGGLIGQADDVAIKEVSGGCICCTSQLPLQIALVRLLGDHRPNRLLIEPTGLSHPEELINQLSHTHWQTSLALMSVLCVVSAKQWQDEKYRTHDGYQAHVKFANAIIISQAQNLPADEMQKLHEWIAAINPAASVVCLADDDLINSPNAITAVQALLDTPFCAPTALKIIPLNAPPLANPAFGKPNNAANLNANQTASAEPTLPYRYHDTMSGFAVGGWRLPAEWALDGYALQHWLLGLADFVRIKGIIHTDTGWQTLNITPHSVSISPTSAHQDSRLELILNTADNTADTNQSAQWTTWDAELMALIIKNDTPNA</sequence>
<evidence type="ECO:0000313" key="5">
    <source>
        <dbReference type="Proteomes" id="UP000255279"/>
    </source>
</evidence>
<reference evidence="3 5" key="2">
    <citation type="submission" date="2018-06" db="EMBL/GenBank/DDBJ databases">
        <authorList>
            <consortium name="Pathogen Informatics"/>
            <person name="Doyle S."/>
        </authorList>
    </citation>
    <scope>NUCLEOTIDE SEQUENCE [LARGE SCALE GENOMIC DNA]</scope>
    <source>
        <strain evidence="3 5">NCTC10293</strain>
    </source>
</reference>
<dbReference type="EMBL" id="MUXU01000020">
    <property type="protein sequence ID" value="OOR91671.1"/>
    <property type="molecule type" value="Genomic_DNA"/>
</dbReference>
<dbReference type="Gene3D" id="3.40.50.300">
    <property type="entry name" value="P-loop containing nucleotide triphosphate hydrolases"/>
    <property type="match status" value="1"/>
</dbReference>
<dbReference type="PANTHER" id="PTHR13748:SF46">
    <property type="entry name" value="ZINC CHAPERONE YEIR"/>
    <property type="match status" value="1"/>
</dbReference>
<accession>A0A1T0A8L8</accession>
<dbReference type="InterPro" id="IPR027417">
    <property type="entry name" value="P-loop_NTPase"/>
</dbReference>
<dbReference type="AlphaFoldDB" id="A0A1T0A8L8"/>
<organism evidence="2 4">
    <name type="scientific">Moraxella caviae</name>
    <dbReference type="NCBI Taxonomy" id="34060"/>
    <lineage>
        <taxon>Bacteria</taxon>
        <taxon>Pseudomonadati</taxon>
        <taxon>Pseudomonadota</taxon>
        <taxon>Gammaproteobacteria</taxon>
        <taxon>Moraxellales</taxon>
        <taxon>Moraxellaceae</taxon>
        <taxon>Moraxella</taxon>
    </lineage>
</organism>
<reference evidence="2 4" key="1">
    <citation type="submission" date="2017-02" db="EMBL/GenBank/DDBJ databases">
        <title>Draft genome sequence of Moraxella caviae CCUG 355 type strain.</title>
        <authorList>
            <person name="Engstrom-Jakobsson H."/>
            <person name="Salva-Serra F."/>
            <person name="Thorell K."/>
            <person name="Gonzales-Siles L."/>
            <person name="Karlsson R."/>
            <person name="Boulund F."/>
            <person name="Engstrand L."/>
            <person name="Moore E."/>
        </authorList>
    </citation>
    <scope>NUCLEOTIDE SEQUENCE [LARGE SCALE GENOMIC DNA]</scope>
    <source>
        <strain evidence="2 4">CCUG 355</strain>
    </source>
</reference>
<dbReference type="SUPFAM" id="SSF52540">
    <property type="entry name" value="P-loop containing nucleoside triphosphate hydrolases"/>
    <property type="match status" value="1"/>
</dbReference>
<feature type="domain" description="CobW/HypB/UreG nucleotide-binding" evidence="1">
    <location>
        <begin position="8"/>
        <end position="185"/>
    </location>
</feature>
<dbReference type="PANTHER" id="PTHR13748">
    <property type="entry name" value="COBW-RELATED"/>
    <property type="match status" value="1"/>
</dbReference>
<evidence type="ECO:0000313" key="2">
    <source>
        <dbReference type="EMBL" id="OOR91671.1"/>
    </source>
</evidence>
<dbReference type="InterPro" id="IPR003495">
    <property type="entry name" value="CobW/HypB/UreG_nucleotide-bd"/>
</dbReference>
<name>A0A1T0A8L8_9GAMM</name>
<dbReference type="OrthoDB" id="9808822at2"/>
<evidence type="ECO:0000259" key="1">
    <source>
        <dbReference type="Pfam" id="PF02492"/>
    </source>
</evidence>
<dbReference type="InterPro" id="IPR051316">
    <property type="entry name" value="Zinc-reg_GTPase_activator"/>
</dbReference>
<proteinExistence type="predicted"/>
<dbReference type="Pfam" id="PF02492">
    <property type="entry name" value="cobW"/>
    <property type="match status" value="1"/>
</dbReference>
<dbReference type="EMBL" id="UGQE01000001">
    <property type="protein sequence ID" value="STZ10411.1"/>
    <property type="molecule type" value="Genomic_DNA"/>
</dbReference>
<dbReference type="RefSeq" id="WP_078275946.1">
    <property type="nucleotide sequence ID" value="NZ_MUXU01000020.1"/>
</dbReference>
<dbReference type="Proteomes" id="UP000255279">
    <property type="component" value="Unassembled WGS sequence"/>
</dbReference>
<evidence type="ECO:0000313" key="4">
    <source>
        <dbReference type="Proteomes" id="UP000190435"/>
    </source>
</evidence>
<protein>
    <submittedName>
        <fullName evidence="3">Uncharacterized GTP-binding protein YjiA</fullName>
    </submittedName>
</protein>
<keyword evidence="4" id="KW-1185">Reference proteome</keyword>
<evidence type="ECO:0000313" key="3">
    <source>
        <dbReference type="EMBL" id="STZ10411.1"/>
    </source>
</evidence>
<gene>
    <name evidence="3" type="primary">yjiA</name>
    <name evidence="2" type="ORF">B0181_02690</name>
    <name evidence="3" type="ORF">NCTC10293_00746</name>
</gene>
<dbReference type="Proteomes" id="UP000190435">
    <property type="component" value="Unassembled WGS sequence"/>
</dbReference>